<dbReference type="SMART" id="SM00052">
    <property type="entry name" value="EAL"/>
    <property type="match status" value="1"/>
</dbReference>
<dbReference type="PROSITE" id="PS50883">
    <property type="entry name" value="EAL"/>
    <property type="match status" value="1"/>
</dbReference>
<dbReference type="Pfam" id="PF00072">
    <property type="entry name" value="Response_reg"/>
    <property type="match status" value="1"/>
</dbReference>
<evidence type="ECO:0000256" key="1">
    <source>
        <dbReference type="PROSITE-ProRule" id="PRU00169"/>
    </source>
</evidence>
<dbReference type="InterPro" id="IPR001789">
    <property type="entry name" value="Sig_transdc_resp-reg_receiver"/>
</dbReference>
<feature type="domain" description="Response regulatory" evidence="2">
    <location>
        <begin position="5"/>
        <end position="124"/>
    </location>
</feature>
<dbReference type="PANTHER" id="PTHR33121">
    <property type="entry name" value="CYCLIC DI-GMP PHOSPHODIESTERASE PDEF"/>
    <property type="match status" value="1"/>
</dbReference>
<evidence type="ECO:0000259" key="3">
    <source>
        <dbReference type="PROSITE" id="PS50883"/>
    </source>
</evidence>
<evidence type="ECO:0000313" key="5">
    <source>
        <dbReference type="Proteomes" id="UP000672602"/>
    </source>
</evidence>
<dbReference type="Proteomes" id="UP000672602">
    <property type="component" value="Unassembled WGS sequence"/>
</dbReference>
<dbReference type="InterPro" id="IPR011006">
    <property type="entry name" value="CheY-like_superfamily"/>
</dbReference>
<dbReference type="SUPFAM" id="SSF141868">
    <property type="entry name" value="EAL domain-like"/>
    <property type="match status" value="1"/>
</dbReference>
<reference evidence="4" key="1">
    <citation type="submission" date="2021-04" db="EMBL/GenBank/DDBJ databases">
        <authorList>
            <person name="Zhang D.-C."/>
        </authorList>
    </citation>
    <scope>NUCLEOTIDE SEQUENCE</scope>
    <source>
        <strain evidence="4">CGMCC 1.15697</strain>
    </source>
</reference>
<dbReference type="AlphaFoldDB" id="A0A8J7SKG0"/>
<accession>A0A8J7SKG0</accession>
<dbReference type="InterPro" id="IPR035919">
    <property type="entry name" value="EAL_sf"/>
</dbReference>
<feature type="modified residue" description="4-aspartylphosphate" evidence="1">
    <location>
        <position position="54"/>
    </location>
</feature>
<dbReference type="EMBL" id="JAGMWN010000001">
    <property type="protein sequence ID" value="MBP5856188.1"/>
    <property type="molecule type" value="Genomic_DNA"/>
</dbReference>
<dbReference type="RefSeq" id="WP_210680727.1">
    <property type="nucleotide sequence ID" value="NZ_JAGMWN010000001.1"/>
</dbReference>
<dbReference type="Gene3D" id="3.20.20.450">
    <property type="entry name" value="EAL domain"/>
    <property type="match status" value="1"/>
</dbReference>
<proteinExistence type="predicted"/>
<dbReference type="GO" id="GO:0071111">
    <property type="term" value="F:cyclic-guanylate-specific phosphodiesterase activity"/>
    <property type="evidence" value="ECO:0007669"/>
    <property type="project" value="InterPro"/>
</dbReference>
<dbReference type="CDD" id="cd01948">
    <property type="entry name" value="EAL"/>
    <property type="match status" value="1"/>
</dbReference>
<dbReference type="GO" id="GO:0000160">
    <property type="term" value="P:phosphorelay signal transduction system"/>
    <property type="evidence" value="ECO:0007669"/>
    <property type="project" value="InterPro"/>
</dbReference>
<dbReference type="SUPFAM" id="SSF52172">
    <property type="entry name" value="CheY-like"/>
    <property type="match status" value="1"/>
</dbReference>
<dbReference type="SMART" id="SM00448">
    <property type="entry name" value="REC"/>
    <property type="match status" value="1"/>
</dbReference>
<dbReference type="Gene3D" id="3.40.50.2300">
    <property type="match status" value="1"/>
</dbReference>
<dbReference type="PROSITE" id="PS50110">
    <property type="entry name" value="RESPONSE_REGULATORY"/>
    <property type="match status" value="1"/>
</dbReference>
<keyword evidence="5" id="KW-1185">Reference proteome</keyword>
<gene>
    <name evidence="4" type="ORF">KAJ83_04150</name>
</gene>
<dbReference type="Pfam" id="PF00563">
    <property type="entry name" value="EAL"/>
    <property type="match status" value="1"/>
</dbReference>
<dbReference type="PANTHER" id="PTHR33121:SF79">
    <property type="entry name" value="CYCLIC DI-GMP PHOSPHODIESTERASE PDED-RELATED"/>
    <property type="match status" value="1"/>
</dbReference>
<sequence>MNETTLIILDDEPEIADFIRKIARTVGLQAEATSSYEDFAATLERTDPICVILDLQMPDVDGIEVLRRLAERGYRRDIIIMSGFDQKVIDSAMHLGRERGLRISGMLRKPCRVDEVASILNGLAQSDEVIDPVAIGKALNEGQFTLFYQPKISLTEGYSGPEGPYRVTGFEALLRWKHPHFGMIGPDRFLELAERNGLMDQVTDYVIDAALRQIRAWADSGIDTTVAINVSAHNLHETDFADRLDARCKERGVRTASLIVELTETAAMSDPVMAMDILTRLRIKGVRLAIDDFGTGYSSLVQLMNLPFSQLKIDRAFVNECHRSQQSGTIVKTMIDLSKNLGLISVAEGVEDPESIEFVRACGCDIAQGFAISKPLPAEEAARWYRAHCKVTQST</sequence>
<name>A0A8J7SKG0_9PROT</name>
<organism evidence="4 5">
    <name type="scientific">Marivibrio halodurans</name>
    <dbReference type="NCBI Taxonomy" id="2039722"/>
    <lineage>
        <taxon>Bacteria</taxon>
        <taxon>Pseudomonadati</taxon>
        <taxon>Pseudomonadota</taxon>
        <taxon>Alphaproteobacteria</taxon>
        <taxon>Rhodospirillales</taxon>
        <taxon>Rhodospirillaceae</taxon>
        <taxon>Marivibrio</taxon>
    </lineage>
</organism>
<feature type="domain" description="EAL" evidence="3">
    <location>
        <begin position="128"/>
        <end position="389"/>
    </location>
</feature>
<dbReference type="InterPro" id="IPR050706">
    <property type="entry name" value="Cyclic-di-GMP_PDE-like"/>
</dbReference>
<evidence type="ECO:0000259" key="2">
    <source>
        <dbReference type="PROSITE" id="PS50110"/>
    </source>
</evidence>
<protein>
    <submittedName>
        <fullName evidence="4">EAL domain-containing response regulator</fullName>
    </submittedName>
</protein>
<comment type="caution">
    <text evidence="4">The sequence shown here is derived from an EMBL/GenBank/DDBJ whole genome shotgun (WGS) entry which is preliminary data.</text>
</comment>
<dbReference type="InterPro" id="IPR001633">
    <property type="entry name" value="EAL_dom"/>
</dbReference>
<evidence type="ECO:0000313" key="4">
    <source>
        <dbReference type="EMBL" id="MBP5856188.1"/>
    </source>
</evidence>
<keyword evidence="1" id="KW-0597">Phosphoprotein</keyword>